<sequence>MTYKKLFKKAPIVSLKGQPVILFDGQHSSLLEALESKKVKVFSECRNGFCGACKTTVISGEVKYFSEPLAELKSDECLPCCCVPEGDLNLKLSTEGVQVVAKRQYASTNDTHKQTTVLTQQLQTNSPKLAHER</sequence>
<dbReference type="NCBIfam" id="NF007985">
    <property type="entry name" value="PRK10713.1"/>
    <property type="match status" value="1"/>
</dbReference>
<dbReference type="SUPFAM" id="SSF54292">
    <property type="entry name" value="2Fe-2S ferredoxin-like"/>
    <property type="match status" value="1"/>
</dbReference>
<dbReference type="InterPro" id="IPR006058">
    <property type="entry name" value="2Fe2S_fd_BS"/>
</dbReference>
<evidence type="ECO:0000313" key="4">
    <source>
        <dbReference type="Proteomes" id="UP000055702"/>
    </source>
</evidence>
<dbReference type="InterPro" id="IPR036010">
    <property type="entry name" value="2Fe-2S_ferredoxin-like_sf"/>
</dbReference>
<feature type="domain" description="2Fe-2S ferredoxin-type" evidence="2">
    <location>
        <begin position="20"/>
        <end position="84"/>
    </location>
</feature>
<dbReference type="InterPro" id="IPR052353">
    <property type="entry name" value="Benzoxazolinone_Detox_Enz"/>
</dbReference>
<organism evidence="3">
    <name type="scientific">Shewanella frigidimarina</name>
    <dbReference type="NCBI Taxonomy" id="56812"/>
    <lineage>
        <taxon>Bacteria</taxon>
        <taxon>Pseudomonadati</taxon>
        <taxon>Pseudomonadota</taxon>
        <taxon>Gammaproteobacteria</taxon>
        <taxon>Alteromonadales</taxon>
        <taxon>Shewanellaceae</taxon>
        <taxon>Shewanella</taxon>
    </lineage>
</organism>
<keyword evidence="1" id="KW-0830">Ubiquinone</keyword>
<dbReference type="PANTHER" id="PTHR30212">
    <property type="entry name" value="PROTEIN YIIM"/>
    <property type="match status" value="1"/>
</dbReference>
<name>A0A119D0M4_SHEFR</name>
<dbReference type="PROSITE" id="PS00197">
    <property type="entry name" value="2FE2S_FER_1"/>
    <property type="match status" value="1"/>
</dbReference>
<gene>
    <name evidence="3" type="ORF">AWJ07_00850</name>
</gene>
<evidence type="ECO:0000256" key="1">
    <source>
        <dbReference type="ARBA" id="ARBA00023075"/>
    </source>
</evidence>
<dbReference type="EMBL" id="LRDC01000001">
    <property type="protein sequence ID" value="KVX03160.1"/>
    <property type="molecule type" value="Genomic_DNA"/>
</dbReference>
<dbReference type="AlphaFoldDB" id="A0A119D0M4"/>
<reference evidence="3 4" key="1">
    <citation type="submission" date="2016-01" db="EMBL/GenBank/DDBJ databases">
        <title>Draft genome of the antarctic isolate Shewanella frigidimarina Ag06-30.</title>
        <authorList>
            <person name="Parmeciano Di Noto G."/>
            <person name="Vazquez S."/>
            <person name="Mac Cormack W."/>
            <person name="Iriarte A."/>
            <person name="Quiroga C."/>
        </authorList>
    </citation>
    <scope>NUCLEOTIDE SEQUENCE [LARGE SCALE GENOMIC DNA]</scope>
    <source>
        <strain evidence="3 4">Ag06-30</strain>
    </source>
</reference>
<comment type="caution">
    <text evidence="3">The sequence shown here is derived from an EMBL/GenBank/DDBJ whole genome shotgun (WGS) entry which is preliminary data.</text>
</comment>
<dbReference type="Proteomes" id="UP000055702">
    <property type="component" value="Unassembled WGS sequence"/>
</dbReference>
<evidence type="ECO:0000313" key="3">
    <source>
        <dbReference type="EMBL" id="KVX03160.1"/>
    </source>
</evidence>
<dbReference type="Pfam" id="PF00111">
    <property type="entry name" value="Fer2"/>
    <property type="match status" value="1"/>
</dbReference>
<dbReference type="RefSeq" id="WP_059743652.1">
    <property type="nucleotide sequence ID" value="NZ_LRDC01000001.1"/>
</dbReference>
<dbReference type="Gene3D" id="3.10.20.30">
    <property type="match status" value="1"/>
</dbReference>
<protein>
    <submittedName>
        <fullName evidence="3">Ferredoxin</fullName>
    </submittedName>
</protein>
<accession>A0A119D0M4</accession>
<dbReference type="InterPro" id="IPR012675">
    <property type="entry name" value="Beta-grasp_dom_sf"/>
</dbReference>
<dbReference type="GO" id="GO:0051537">
    <property type="term" value="F:2 iron, 2 sulfur cluster binding"/>
    <property type="evidence" value="ECO:0007669"/>
    <property type="project" value="InterPro"/>
</dbReference>
<dbReference type="InterPro" id="IPR001041">
    <property type="entry name" value="2Fe-2S_ferredoxin-type"/>
</dbReference>
<proteinExistence type="predicted"/>
<evidence type="ECO:0000259" key="2">
    <source>
        <dbReference type="Pfam" id="PF00111"/>
    </source>
</evidence>
<dbReference type="CDD" id="cd00207">
    <property type="entry name" value="fer2"/>
    <property type="match status" value="1"/>
</dbReference>
<dbReference type="PANTHER" id="PTHR30212:SF2">
    <property type="entry name" value="PROTEIN YIIM"/>
    <property type="match status" value="1"/>
</dbReference>